<dbReference type="InterPro" id="IPR017871">
    <property type="entry name" value="ABC_transporter-like_CS"/>
</dbReference>
<dbReference type="SUPFAM" id="SSF52540">
    <property type="entry name" value="P-loop containing nucleoside triphosphate hydrolases"/>
    <property type="match status" value="1"/>
</dbReference>
<dbReference type="GO" id="GO:0005886">
    <property type="term" value="C:plasma membrane"/>
    <property type="evidence" value="ECO:0007669"/>
    <property type="project" value="TreeGrafter"/>
</dbReference>
<dbReference type="AlphaFoldDB" id="A0A1Y6BM25"/>
<dbReference type="GO" id="GO:0022857">
    <property type="term" value="F:transmembrane transporter activity"/>
    <property type="evidence" value="ECO:0007669"/>
    <property type="project" value="TreeGrafter"/>
</dbReference>
<evidence type="ECO:0000313" key="5">
    <source>
        <dbReference type="EMBL" id="SMF18078.1"/>
    </source>
</evidence>
<organism evidence="5 6">
    <name type="scientific">Pseudobacteriovorax antillogorgiicola</name>
    <dbReference type="NCBI Taxonomy" id="1513793"/>
    <lineage>
        <taxon>Bacteria</taxon>
        <taxon>Pseudomonadati</taxon>
        <taxon>Bdellovibrionota</taxon>
        <taxon>Oligoflexia</taxon>
        <taxon>Oligoflexales</taxon>
        <taxon>Pseudobacteriovoracaceae</taxon>
        <taxon>Pseudobacteriovorax</taxon>
    </lineage>
</organism>
<reference evidence="6" key="1">
    <citation type="submission" date="2017-04" db="EMBL/GenBank/DDBJ databases">
        <authorList>
            <person name="Varghese N."/>
            <person name="Submissions S."/>
        </authorList>
    </citation>
    <scope>NUCLEOTIDE SEQUENCE [LARGE SCALE GENOMIC DNA]</scope>
    <source>
        <strain evidence="6">RKEM611</strain>
    </source>
</reference>
<dbReference type="InterPro" id="IPR027417">
    <property type="entry name" value="P-loop_NTPase"/>
</dbReference>
<dbReference type="InterPro" id="IPR003439">
    <property type="entry name" value="ABC_transporter-like_ATP-bd"/>
</dbReference>
<keyword evidence="2" id="KW-0547">Nucleotide-binding</keyword>
<keyword evidence="1" id="KW-0813">Transport</keyword>
<dbReference type="InterPro" id="IPR015854">
    <property type="entry name" value="ABC_transpr_LolD-like"/>
</dbReference>
<dbReference type="InterPro" id="IPR003593">
    <property type="entry name" value="AAA+_ATPase"/>
</dbReference>
<name>A0A1Y6BM25_9BACT</name>
<dbReference type="InterPro" id="IPR017911">
    <property type="entry name" value="MacB-like_ATP-bd"/>
</dbReference>
<evidence type="ECO:0000259" key="4">
    <source>
        <dbReference type="PROSITE" id="PS50893"/>
    </source>
</evidence>
<dbReference type="STRING" id="1513793.SAMN06296036_106160"/>
<dbReference type="PROSITE" id="PS50893">
    <property type="entry name" value="ABC_TRANSPORTER_2"/>
    <property type="match status" value="1"/>
</dbReference>
<evidence type="ECO:0000313" key="6">
    <source>
        <dbReference type="Proteomes" id="UP000192907"/>
    </source>
</evidence>
<dbReference type="SMART" id="SM00382">
    <property type="entry name" value="AAA"/>
    <property type="match status" value="1"/>
</dbReference>
<dbReference type="GO" id="GO:0005524">
    <property type="term" value="F:ATP binding"/>
    <property type="evidence" value="ECO:0007669"/>
    <property type="project" value="UniProtKB-KW"/>
</dbReference>
<feature type="domain" description="ABC transporter" evidence="4">
    <location>
        <begin position="5"/>
        <end position="236"/>
    </location>
</feature>
<proteinExistence type="predicted"/>
<evidence type="ECO:0000256" key="1">
    <source>
        <dbReference type="ARBA" id="ARBA00022448"/>
    </source>
</evidence>
<gene>
    <name evidence="5" type="ORF">SAMN06296036_106160</name>
</gene>
<dbReference type="PANTHER" id="PTHR24220">
    <property type="entry name" value="IMPORT ATP-BINDING PROTEIN"/>
    <property type="match status" value="1"/>
</dbReference>
<evidence type="ECO:0000256" key="2">
    <source>
        <dbReference type="ARBA" id="ARBA00022741"/>
    </source>
</evidence>
<dbReference type="Gene3D" id="3.40.50.300">
    <property type="entry name" value="P-loop containing nucleotide triphosphate hydrolases"/>
    <property type="match status" value="1"/>
</dbReference>
<keyword evidence="6" id="KW-1185">Reference proteome</keyword>
<dbReference type="GO" id="GO:0016887">
    <property type="term" value="F:ATP hydrolysis activity"/>
    <property type="evidence" value="ECO:0007669"/>
    <property type="project" value="InterPro"/>
</dbReference>
<accession>A0A1Y6BM25</accession>
<dbReference type="PROSITE" id="PS00211">
    <property type="entry name" value="ABC_TRANSPORTER_1"/>
    <property type="match status" value="1"/>
</dbReference>
<keyword evidence="3 5" id="KW-0067">ATP-binding</keyword>
<dbReference type="CDD" id="cd03255">
    <property type="entry name" value="ABC_MJ0796_LolCDE_FtsE"/>
    <property type="match status" value="1"/>
</dbReference>
<dbReference type="Proteomes" id="UP000192907">
    <property type="component" value="Unassembled WGS sequence"/>
</dbReference>
<dbReference type="Pfam" id="PF00005">
    <property type="entry name" value="ABC_tran"/>
    <property type="match status" value="1"/>
</dbReference>
<sequence length="237" mass="26115">MSALIEVNALGFSYGSRDFKHELFDGLNLNIQAGEFIGLTGPSGSGKSTLLNILGLIESIQHGDVRLMGESLKSASEDRKNYLRLNTLGFIFQDFHLMNTLTVLENVQFFASLQGLDERQARLRALLALRRVGMLKHYRKKPFELSGGQRQRVAIARALAKRPQVLIADEPTASLDQDSGTVVMETLRYLNEALGVTIIVASHDSIIDSYVQRTIHMVDGVIVDHGGAHHAAEVFAT</sequence>
<protein>
    <submittedName>
        <fullName evidence="5">Putative ABC transport system ATP-binding protein</fullName>
    </submittedName>
</protein>
<evidence type="ECO:0000256" key="3">
    <source>
        <dbReference type="ARBA" id="ARBA00022840"/>
    </source>
</evidence>
<dbReference type="EMBL" id="FWZT01000006">
    <property type="protein sequence ID" value="SMF18078.1"/>
    <property type="molecule type" value="Genomic_DNA"/>
</dbReference>